<dbReference type="Pfam" id="PF07731">
    <property type="entry name" value="Cu-oxidase_2"/>
    <property type="match status" value="1"/>
</dbReference>
<dbReference type="Proteomes" id="UP000076552">
    <property type="component" value="Unassembled WGS sequence"/>
</dbReference>
<evidence type="ECO:0000256" key="7">
    <source>
        <dbReference type="SAM" id="MobiDB-lite"/>
    </source>
</evidence>
<feature type="domain" description="Plastocyanin-like" evidence="9">
    <location>
        <begin position="229"/>
        <end position="387"/>
    </location>
</feature>
<dbReference type="Pfam" id="PF00394">
    <property type="entry name" value="Cu-oxidase"/>
    <property type="match status" value="1"/>
</dbReference>
<dbReference type="InterPro" id="IPR008972">
    <property type="entry name" value="Cupredoxin"/>
</dbReference>
<evidence type="ECO:0000256" key="8">
    <source>
        <dbReference type="SAM" id="SignalP"/>
    </source>
</evidence>
<dbReference type="CDD" id="cd13901">
    <property type="entry name" value="CuRO_3_MaLCC_like"/>
    <property type="match status" value="1"/>
</dbReference>
<dbReference type="GO" id="GO:0016491">
    <property type="term" value="F:oxidoreductase activity"/>
    <property type="evidence" value="ECO:0007669"/>
    <property type="project" value="UniProtKB-KW"/>
</dbReference>
<keyword evidence="2" id="KW-0479">Metal-binding</keyword>
<dbReference type="SUPFAM" id="SSF49503">
    <property type="entry name" value="Cupredoxins"/>
    <property type="match status" value="3"/>
</dbReference>
<keyword evidence="13" id="KW-1185">Reference proteome</keyword>
<evidence type="ECO:0000256" key="4">
    <source>
        <dbReference type="ARBA" id="ARBA00023002"/>
    </source>
</evidence>
<sequence>LCFSSHSFFSALLFAACEMKPSPSFTLRLCALLLGVSQTVHVSAEAPVSVSGSTPTQACLPPYLKSGSGNENASPPWGSRTCESDPNDVPDTGVVRKYEWTVRRAWLAPDGFEQELLTVNGQFPGPLLEANWGDIVEVTIHNNITHPEEGTAMHWHGIHQEGTNYMDGVSGITQCPIVPGGSFTYRWKASTYGSSWYHGHHALQYGGGLWGPMVIYGPSHVDYDYDLGPVTLSDYYHYPYETIALKAVAPTEDTSIYIPRSNNHLINGRNNFNCSISTVNNTCNSNAPLSQFNFKSGKVHKLRLINTSVEAMHIFSIDGHNLTVTTMDFVPVEPYEVEYIILGVGMRADVLVKGIGNPKEAYYARTRIQCAATNATQALAVVHYEESPTTAVPPTKTVSALPNFSSFCGDPDLPKKKPIYKKPLVEPDLVLKYNVCFGKNSSGNHMWLMNGDTFLADWGRPLYLEAAENNTEYLSKPQHILATIPDDVRHVRVIINNHFSVHPMHIHGGDFQILSEGNDTWDGSISYSENPARADTELLRRDGHLVIQFEAKNPGVWSFHCHTAWHASIGLIINFLVKPKEVQKQEIPKEVGQVCSDWHDYIRLGGANAAPFDSGLRL</sequence>
<keyword evidence="3 8" id="KW-0732">Signal</keyword>
<name>A0A166XML1_9PEZI</name>
<dbReference type="InterPro" id="IPR011707">
    <property type="entry name" value="Cu-oxidase-like_N"/>
</dbReference>
<dbReference type="STRING" id="708197.A0A166XML1"/>
<dbReference type="PROSITE" id="PS00079">
    <property type="entry name" value="MULTICOPPER_OXIDASE1"/>
    <property type="match status" value="1"/>
</dbReference>
<dbReference type="InterPro" id="IPR011706">
    <property type="entry name" value="Cu-oxidase_C"/>
</dbReference>
<accession>A0A166XML1</accession>
<evidence type="ECO:0000256" key="3">
    <source>
        <dbReference type="ARBA" id="ARBA00022729"/>
    </source>
</evidence>
<evidence type="ECO:0000256" key="5">
    <source>
        <dbReference type="ARBA" id="ARBA00023008"/>
    </source>
</evidence>
<evidence type="ECO:0000256" key="6">
    <source>
        <dbReference type="ARBA" id="ARBA00023180"/>
    </source>
</evidence>
<organism evidence="12 13">
    <name type="scientific">Colletotrichum tofieldiae</name>
    <dbReference type="NCBI Taxonomy" id="708197"/>
    <lineage>
        <taxon>Eukaryota</taxon>
        <taxon>Fungi</taxon>
        <taxon>Dikarya</taxon>
        <taxon>Ascomycota</taxon>
        <taxon>Pezizomycotina</taxon>
        <taxon>Sordariomycetes</taxon>
        <taxon>Hypocreomycetidae</taxon>
        <taxon>Glomerellales</taxon>
        <taxon>Glomerellaceae</taxon>
        <taxon>Colletotrichum</taxon>
        <taxon>Colletotrichum spaethianum species complex</taxon>
    </lineage>
</organism>
<evidence type="ECO:0000313" key="12">
    <source>
        <dbReference type="EMBL" id="KZL76747.1"/>
    </source>
</evidence>
<dbReference type="CDD" id="cd13854">
    <property type="entry name" value="CuRO_1_MaLCC_like"/>
    <property type="match status" value="1"/>
</dbReference>
<gene>
    <name evidence="12" type="ORF">CT0861_11772</name>
</gene>
<dbReference type="InterPro" id="IPR045087">
    <property type="entry name" value="Cu-oxidase_fam"/>
</dbReference>
<dbReference type="PROSITE" id="PS00080">
    <property type="entry name" value="MULTICOPPER_OXIDASE2"/>
    <property type="match status" value="1"/>
</dbReference>
<keyword evidence="6" id="KW-0325">Glycoprotein</keyword>
<proteinExistence type="inferred from homology"/>
<dbReference type="AlphaFoldDB" id="A0A166XML1"/>
<reference evidence="12 13" key="1">
    <citation type="submission" date="2015-06" db="EMBL/GenBank/DDBJ databases">
        <title>Survival trade-offs in plant roots during colonization by closely related pathogenic and mutualistic fungi.</title>
        <authorList>
            <person name="Hacquard S."/>
            <person name="Kracher B."/>
            <person name="Hiruma K."/>
            <person name="Weinman A."/>
            <person name="Muench P."/>
            <person name="Garrido Oter R."/>
            <person name="Ver Loren van Themaat E."/>
            <person name="Dallerey J.-F."/>
            <person name="Damm U."/>
            <person name="Henrissat B."/>
            <person name="Lespinet O."/>
            <person name="Thon M."/>
            <person name="Kemen E."/>
            <person name="McHardy A.C."/>
            <person name="Schulze-Lefert P."/>
            <person name="O'Connell R.J."/>
        </authorList>
    </citation>
    <scope>NUCLEOTIDE SEQUENCE [LARGE SCALE GENOMIC DNA]</scope>
    <source>
        <strain evidence="12 13">0861</strain>
    </source>
</reference>
<dbReference type="EMBL" id="LFIV01000013">
    <property type="protein sequence ID" value="KZL76747.1"/>
    <property type="molecule type" value="Genomic_DNA"/>
</dbReference>
<protein>
    <submittedName>
        <fullName evidence="12">Laccase-1</fullName>
    </submittedName>
</protein>
<dbReference type="InterPro" id="IPR033138">
    <property type="entry name" value="Cu_oxidase_CS"/>
</dbReference>
<dbReference type="InterPro" id="IPR001117">
    <property type="entry name" value="Cu-oxidase_2nd"/>
</dbReference>
<dbReference type="PANTHER" id="PTHR11709">
    <property type="entry name" value="MULTI-COPPER OXIDASE"/>
    <property type="match status" value="1"/>
</dbReference>
<feature type="region of interest" description="Disordered" evidence="7">
    <location>
        <begin position="63"/>
        <end position="88"/>
    </location>
</feature>
<dbReference type="InterPro" id="IPR002355">
    <property type="entry name" value="Cu_oxidase_Cu_BS"/>
</dbReference>
<evidence type="ECO:0000313" key="13">
    <source>
        <dbReference type="Proteomes" id="UP000076552"/>
    </source>
</evidence>
<comment type="similarity">
    <text evidence="1">Belongs to the multicopper oxidase family.</text>
</comment>
<dbReference type="Pfam" id="PF07732">
    <property type="entry name" value="Cu-oxidase_3"/>
    <property type="match status" value="1"/>
</dbReference>
<evidence type="ECO:0000259" key="11">
    <source>
        <dbReference type="Pfam" id="PF07732"/>
    </source>
</evidence>
<evidence type="ECO:0000256" key="1">
    <source>
        <dbReference type="ARBA" id="ARBA00010609"/>
    </source>
</evidence>
<evidence type="ECO:0000259" key="10">
    <source>
        <dbReference type="Pfam" id="PF07731"/>
    </source>
</evidence>
<keyword evidence="4" id="KW-0560">Oxidoreductase</keyword>
<feature type="domain" description="Plastocyanin-like" evidence="11">
    <location>
        <begin position="103"/>
        <end position="218"/>
    </location>
</feature>
<feature type="domain" description="Plastocyanin-like" evidence="10">
    <location>
        <begin position="476"/>
        <end position="580"/>
    </location>
</feature>
<keyword evidence="5" id="KW-0186">Copper</keyword>
<comment type="caution">
    <text evidence="12">The sequence shown here is derived from an EMBL/GenBank/DDBJ whole genome shotgun (WGS) entry which is preliminary data.</text>
</comment>
<dbReference type="FunFam" id="2.60.40.420:FF:000021">
    <property type="entry name" value="Extracellular dihydrogeodin oxidase/laccase"/>
    <property type="match status" value="1"/>
</dbReference>
<evidence type="ECO:0000259" key="9">
    <source>
        <dbReference type="Pfam" id="PF00394"/>
    </source>
</evidence>
<feature type="chain" id="PRO_5007882441" evidence="8">
    <location>
        <begin position="45"/>
        <end position="618"/>
    </location>
</feature>
<dbReference type="Gene3D" id="2.60.40.420">
    <property type="entry name" value="Cupredoxins - blue copper proteins"/>
    <property type="match status" value="3"/>
</dbReference>
<dbReference type="PANTHER" id="PTHR11709:SF145">
    <property type="entry name" value="LCC1"/>
    <property type="match status" value="1"/>
</dbReference>
<evidence type="ECO:0000256" key="2">
    <source>
        <dbReference type="ARBA" id="ARBA00022723"/>
    </source>
</evidence>
<feature type="signal peptide" evidence="8">
    <location>
        <begin position="1"/>
        <end position="44"/>
    </location>
</feature>
<dbReference type="GO" id="GO:0005507">
    <property type="term" value="F:copper ion binding"/>
    <property type="evidence" value="ECO:0007669"/>
    <property type="project" value="InterPro"/>
</dbReference>
<feature type="non-terminal residue" evidence="12">
    <location>
        <position position="1"/>
    </location>
</feature>